<evidence type="ECO:0000259" key="1">
    <source>
        <dbReference type="Pfam" id="PF08906"/>
    </source>
</evidence>
<name>A0A1U6IC68_9SPHN</name>
<dbReference type="Proteomes" id="UP000190989">
    <property type="component" value="Unassembled WGS sequence"/>
</dbReference>
<dbReference type="RefSeq" id="WP_054945622.1">
    <property type="nucleotide sequence ID" value="NZ_FVZE01000005.1"/>
</dbReference>
<accession>A0A1U6IC68</accession>
<feature type="domain" description="T6SS immunity protein Tdi1 C-terminal" evidence="1">
    <location>
        <begin position="71"/>
        <end position="125"/>
    </location>
</feature>
<dbReference type="AlphaFoldDB" id="A0A1U6IC68"/>
<dbReference type="EMBL" id="FVZE01000005">
    <property type="protein sequence ID" value="SLK05616.1"/>
    <property type="molecule type" value="Genomic_DNA"/>
</dbReference>
<dbReference type="InterPro" id="IPR015002">
    <property type="entry name" value="T6SS_Tdi1_C"/>
</dbReference>
<evidence type="ECO:0000313" key="3">
    <source>
        <dbReference type="Proteomes" id="UP000190989"/>
    </source>
</evidence>
<dbReference type="Pfam" id="PF08906">
    <property type="entry name" value="T6SS_Tdi1_C"/>
    <property type="match status" value="1"/>
</dbReference>
<protein>
    <recommendedName>
        <fullName evidence="1">T6SS immunity protein Tdi1 C-terminal domain-containing protein</fullName>
    </recommendedName>
</protein>
<reference evidence="3" key="1">
    <citation type="submission" date="2017-02" db="EMBL/GenBank/DDBJ databases">
        <authorList>
            <person name="Varghese N."/>
            <person name="Submissions S."/>
        </authorList>
    </citation>
    <scope>NUCLEOTIDE SEQUENCE [LARGE SCALE GENOMIC DNA]</scope>
    <source>
        <strain evidence="3">SM117</strain>
    </source>
</reference>
<gene>
    <name evidence="2" type="ORF">SAMN06295987_105206</name>
</gene>
<keyword evidence="3" id="KW-1185">Reference proteome</keyword>
<organism evidence="2 3">
    <name type="scientific">Novosphingobium mathurense</name>
    <dbReference type="NCBI Taxonomy" id="428990"/>
    <lineage>
        <taxon>Bacteria</taxon>
        <taxon>Pseudomonadati</taxon>
        <taxon>Pseudomonadota</taxon>
        <taxon>Alphaproteobacteria</taxon>
        <taxon>Sphingomonadales</taxon>
        <taxon>Sphingomonadaceae</taxon>
        <taxon>Novosphingobium</taxon>
    </lineage>
</organism>
<sequence length="145" mass="16089">MNRVMNALRGDWGWTGVDFAEIIAVSRMGHLLLSDTSGTIHYLDPETRELICLGGEEQARQYLADPEVSLVWQAEKLVQAAQERLGPPEAEEVYTLTPDALLAGDYDVENLTVMPLAELISFAGQVAWQTRDMPDNTAIKLKSND</sequence>
<evidence type="ECO:0000313" key="2">
    <source>
        <dbReference type="EMBL" id="SLK05616.1"/>
    </source>
</evidence>
<proteinExistence type="predicted"/>
<dbReference type="STRING" id="428990.SAMN06295987_105206"/>